<dbReference type="InterPro" id="IPR039418">
    <property type="entry name" value="LexA-like"/>
</dbReference>
<protein>
    <submittedName>
        <fullName evidence="3">LexA repressor</fullName>
        <ecNumber evidence="3">3.4.21.88</ecNumber>
    </submittedName>
</protein>
<dbReference type="PANTHER" id="PTHR33516:SF2">
    <property type="entry name" value="LEXA REPRESSOR-RELATED"/>
    <property type="match status" value="1"/>
</dbReference>
<dbReference type="RefSeq" id="WP_019595760.1">
    <property type="nucleotide sequence ID" value="NZ_FOVA01000025.1"/>
</dbReference>
<dbReference type="GO" id="GO:0004252">
    <property type="term" value="F:serine-type endopeptidase activity"/>
    <property type="evidence" value="ECO:0007669"/>
    <property type="project" value="UniProtKB-EC"/>
</dbReference>
<dbReference type="GO" id="GO:0003677">
    <property type="term" value="F:DNA binding"/>
    <property type="evidence" value="ECO:0007669"/>
    <property type="project" value="InterPro"/>
</dbReference>
<dbReference type="EC" id="3.4.21.88" evidence="3"/>
<sequence length="207" mass="23215">MFGKNLKYLREKNGLKQSDLGNMLGRGSSSISQWESGKVLPSAEIIREVSSFFNISMSKIINTDIEINEKNPIYNERNTRKIPVLGEIAAGNGILAEQNIDFYFEVDDSVKANFALKVNGDSMIDVGINHGDIAFFKKQDIIKNGEIGAIQIQEDNDFEPRATLKRITIQGNSVILSPENKNFDVKVFNLKDIKILGKLVATVHYYE</sequence>
<dbReference type="InterPro" id="IPR036286">
    <property type="entry name" value="LexA/Signal_pep-like_sf"/>
</dbReference>
<dbReference type="AlphaFoldDB" id="A0A379CJZ8"/>
<dbReference type="EMBL" id="UGTB01000004">
    <property type="protein sequence ID" value="SUB62076.1"/>
    <property type="molecule type" value="Genomic_DNA"/>
</dbReference>
<dbReference type="Gene3D" id="2.10.109.10">
    <property type="entry name" value="Umud Fragment, subunit A"/>
    <property type="match status" value="1"/>
</dbReference>
<evidence type="ECO:0000259" key="1">
    <source>
        <dbReference type="PROSITE" id="PS50943"/>
    </source>
</evidence>
<dbReference type="EMBL" id="UGTB01000003">
    <property type="protein sequence ID" value="SUB57994.1"/>
    <property type="molecule type" value="Genomic_DNA"/>
</dbReference>
<dbReference type="SMART" id="SM00530">
    <property type="entry name" value="HTH_XRE"/>
    <property type="match status" value="1"/>
</dbReference>
<evidence type="ECO:0000313" key="3">
    <source>
        <dbReference type="EMBL" id="SUB62076.1"/>
    </source>
</evidence>
<dbReference type="InterPro" id="IPR001387">
    <property type="entry name" value="Cro/C1-type_HTH"/>
</dbReference>
<organism evidence="3 4">
    <name type="scientific">Peptostreptococcus anaerobius</name>
    <dbReference type="NCBI Taxonomy" id="1261"/>
    <lineage>
        <taxon>Bacteria</taxon>
        <taxon>Bacillati</taxon>
        <taxon>Bacillota</taxon>
        <taxon>Clostridia</taxon>
        <taxon>Peptostreptococcales</taxon>
        <taxon>Peptostreptococcaceae</taxon>
        <taxon>Peptostreptococcus</taxon>
    </lineage>
</organism>
<dbReference type="Gene3D" id="1.10.260.40">
    <property type="entry name" value="lambda repressor-like DNA-binding domains"/>
    <property type="match status" value="1"/>
</dbReference>
<evidence type="ECO:0000313" key="2">
    <source>
        <dbReference type="EMBL" id="SUB57994.1"/>
    </source>
</evidence>
<dbReference type="CDD" id="cd00093">
    <property type="entry name" value="HTH_XRE"/>
    <property type="match status" value="1"/>
</dbReference>
<dbReference type="Pfam" id="PF01381">
    <property type="entry name" value="HTH_3"/>
    <property type="match status" value="1"/>
</dbReference>
<feature type="domain" description="HTH cro/C1-type" evidence="1">
    <location>
        <begin position="6"/>
        <end position="60"/>
    </location>
</feature>
<dbReference type="CDD" id="cd06529">
    <property type="entry name" value="S24_LexA-like"/>
    <property type="match status" value="1"/>
</dbReference>
<accession>A0A379CJZ8</accession>
<dbReference type="PANTHER" id="PTHR33516">
    <property type="entry name" value="LEXA REPRESSOR"/>
    <property type="match status" value="1"/>
</dbReference>
<evidence type="ECO:0000313" key="4">
    <source>
        <dbReference type="Proteomes" id="UP000255101"/>
    </source>
</evidence>
<dbReference type="Proteomes" id="UP000255101">
    <property type="component" value="Unassembled WGS sequence"/>
</dbReference>
<dbReference type="PROSITE" id="PS50943">
    <property type="entry name" value="HTH_CROC1"/>
    <property type="match status" value="1"/>
</dbReference>
<gene>
    <name evidence="3" type="primary">lexA_3</name>
    <name evidence="2" type="synonym">lexA_1</name>
    <name evidence="2" type="ORF">NCTC11460_00028</name>
    <name evidence="3" type="ORF">NCTC11460_02084</name>
</gene>
<dbReference type="Pfam" id="PF00717">
    <property type="entry name" value="Peptidase_S24"/>
    <property type="match status" value="1"/>
</dbReference>
<dbReference type="SUPFAM" id="SSF51306">
    <property type="entry name" value="LexA/Signal peptidase"/>
    <property type="match status" value="1"/>
</dbReference>
<dbReference type="InterPro" id="IPR010982">
    <property type="entry name" value="Lambda_DNA-bd_dom_sf"/>
</dbReference>
<dbReference type="InterPro" id="IPR015927">
    <property type="entry name" value="Peptidase_S24_S26A/B/C"/>
</dbReference>
<reference evidence="3 4" key="1">
    <citation type="submission" date="2018-06" db="EMBL/GenBank/DDBJ databases">
        <authorList>
            <consortium name="Pathogen Informatics"/>
            <person name="Doyle S."/>
        </authorList>
    </citation>
    <scope>NUCLEOTIDE SEQUENCE [LARGE SCALE GENOMIC DNA]</scope>
    <source>
        <strain evidence="3 4">NCTC11460</strain>
    </source>
</reference>
<dbReference type="SUPFAM" id="SSF47413">
    <property type="entry name" value="lambda repressor-like DNA-binding domains"/>
    <property type="match status" value="1"/>
</dbReference>
<name>A0A379CJZ8_9FIRM</name>
<keyword evidence="3" id="KW-0378">Hydrolase</keyword>
<proteinExistence type="predicted"/>
<dbReference type="InterPro" id="IPR050077">
    <property type="entry name" value="LexA_repressor"/>
</dbReference>